<name>A0A8F9XMN7_9BACT</name>
<dbReference type="GO" id="GO:0043190">
    <property type="term" value="C:ATP-binding cassette (ABC) transporter complex"/>
    <property type="evidence" value="ECO:0007669"/>
    <property type="project" value="TreeGrafter"/>
</dbReference>
<feature type="transmembrane region" description="Helical" evidence="6">
    <location>
        <begin position="99"/>
        <end position="117"/>
    </location>
</feature>
<evidence type="ECO:0000256" key="5">
    <source>
        <dbReference type="ARBA" id="ARBA00023136"/>
    </source>
</evidence>
<comment type="subcellular location">
    <subcellularLocation>
        <location evidence="1">Cell membrane</location>
        <topology evidence="1">Multi-pass membrane protein</topology>
    </subcellularLocation>
</comment>
<feature type="transmembrane region" description="Helical" evidence="6">
    <location>
        <begin position="286"/>
        <end position="306"/>
    </location>
</feature>
<feature type="transmembrane region" description="Helical" evidence="6">
    <location>
        <begin position="344"/>
        <end position="366"/>
    </location>
</feature>
<dbReference type="EMBL" id="CP080507">
    <property type="protein sequence ID" value="QYM80456.1"/>
    <property type="molecule type" value="Genomic_DNA"/>
</dbReference>
<accession>A0A8F9XMN7</accession>
<evidence type="ECO:0000313" key="7">
    <source>
        <dbReference type="EMBL" id="QYM80456.1"/>
    </source>
</evidence>
<keyword evidence="8" id="KW-1185">Reference proteome</keyword>
<keyword evidence="4 6" id="KW-1133">Transmembrane helix</keyword>
<dbReference type="Pfam" id="PF03739">
    <property type="entry name" value="LptF_LptG"/>
    <property type="match status" value="1"/>
</dbReference>
<dbReference type="PANTHER" id="PTHR33529:SF6">
    <property type="entry name" value="YJGP_YJGQ FAMILY PERMEASE"/>
    <property type="match status" value="1"/>
</dbReference>
<gene>
    <name evidence="7" type="ORF">K0B96_07575</name>
</gene>
<dbReference type="PANTHER" id="PTHR33529">
    <property type="entry name" value="SLR0882 PROTEIN-RELATED"/>
    <property type="match status" value="1"/>
</dbReference>
<dbReference type="Proteomes" id="UP000825051">
    <property type="component" value="Chromosome"/>
</dbReference>
<dbReference type="InterPro" id="IPR005495">
    <property type="entry name" value="LptG/LptF_permease"/>
</dbReference>
<evidence type="ECO:0000256" key="1">
    <source>
        <dbReference type="ARBA" id="ARBA00004651"/>
    </source>
</evidence>
<evidence type="ECO:0000256" key="2">
    <source>
        <dbReference type="ARBA" id="ARBA00022475"/>
    </source>
</evidence>
<feature type="transmembrane region" description="Helical" evidence="6">
    <location>
        <begin position="49"/>
        <end position="78"/>
    </location>
</feature>
<feature type="transmembrane region" description="Helical" evidence="6">
    <location>
        <begin position="313"/>
        <end position="332"/>
    </location>
</feature>
<organism evidence="7 8">
    <name type="scientific">Horticoccus luteus</name>
    <dbReference type="NCBI Taxonomy" id="2862869"/>
    <lineage>
        <taxon>Bacteria</taxon>
        <taxon>Pseudomonadati</taxon>
        <taxon>Verrucomicrobiota</taxon>
        <taxon>Opitutia</taxon>
        <taxon>Opitutales</taxon>
        <taxon>Opitutaceae</taxon>
        <taxon>Horticoccus</taxon>
    </lineage>
</organism>
<sequence>MNTFDHYLLREWLKIFGLLLCAMLGLLFMQGLYDNFRDLLEMRASAGEVAFYFAVLMPSFFTLVLQIALLLSLLFVLGQLHRRNEFLALRSAGVGVMRMTRVIWLAGALLCAVMVWLNSTLVPWSVEASERLRDSLKYRWQEKSGQADRAGLIFDVGFDNQRDRRIWFINRYSNAQHRAYGVSVSELDPQRRERERIIAGDGSYNAERKAWTFHEGRVQSYEPLTGVTMSSVPFATLERADFHEDPQLISVFDRRPVDLSFFELQRIMDYFAYEDNPKFARYAVRYYGLLADTFVPLIIIAIAVPFAMSGIRVNPAVGVSKSLGLFVLYMLLSRLGTQLGSNEVIDPILAAWVPNLGMAALAVWLVRSMR</sequence>
<feature type="transmembrane region" description="Helical" evidence="6">
    <location>
        <begin position="12"/>
        <end position="29"/>
    </location>
</feature>
<evidence type="ECO:0000256" key="3">
    <source>
        <dbReference type="ARBA" id="ARBA00022692"/>
    </source>
</evidence>
<proteinExistence type="predicted"/>
<evidence type="ECO:0000256" key="6">
    <source>
        <dbReference type="SAM" id="Phobius"/>
    </source>
</evidence>
<dbReference type="AlphaFoldDB" id="A0A8F9XMN7"/>
<dbReference type="GO" id="GO:0015920">
    <property type="term" value="P:lipopolysaccharide transport"/>
    <property type="evidence" value="ECO:0007669"/>
    <property type="project" value="TreeGrafter"/>
</dbReference>
<evidence type="ECO:0000256" key="4">
    <source>
        <dbReference type="ARBA" id="ARBA00022989"/>
    </source>
</evidence>
<keyword evidence="3 6" id="KW-0812">Transmembrane</keyword>
<keyword evidence="5 6" id="KW-0472">Membrane</keyword>
<keyword evidence="2" id="KW-1003">Cell membrane</keyword>
<evidence type="ECO:0000313" key="8">
    <source>
        <dbReference type="Proteomes" id="UP000825051"/>
    </source>
</evidence>
<dbReference type="KEGG" id="ole:K0B96_07575"/>
<reference evidence="7" key="1">
    <citation type="submission" date="2021-08" db="EMBL/GenBank/DDBJ databases">
        <title>Genome of a novel bacterium of the phylum Verrucomicrobia, Oleiharenicola sp. KSB-15.</title>
        <authorList>
            <person name="Chung J.-H."/>
            <person name="Ahn J.-H."/>
            <person name="Yoon Y."/>
            <person name="Kim D.-Y."/>
            <person name="An S.-H."/>
            <person name="Park I."/>
            <person name="Yeon J."/>
        </authorList>
    </citation>
    <scope>NUCLEOTIDE SEQUENCE</scope>
    <source>
        <strain evidence="7">KSB-15</strain>
    </source>
</reference>
<protein>
    <submittedName>
        <fullName evidence="7">LptF/LptG family permease</fullName>
    </submittedName>
</protein>
<dbReference type="RefSeq" id="WP_220165671.1">
    <property type="nucleotide sequence ID" value="NZ_CP080507.1"/>
</dbReference>